<evidence type="ECO:0000313" key="4">
    <source>
        <dbReference type="Proteomes" id="UP001432039"/>
    </source>
</evidence>
<proteinExistence type="predicted"/>
<dbReference type="PROSITE" id="PS51318">
    <property type="entry name" value="TAT"/>
    <property type="match status" value="1"/>
</dbReference>
<feature type="region of interest" description="Disordered" evidence="1">
    <location>
        <begin position="42"/>
        <end position="61"/>
    </location>
</feature>
<gene>
    <name evidence="3" type="ORF">OG517_23040</name>
</gene>
<dbReference type="EMBL" id="CP108090">
    <property type="protein sequence ID" value="WUQ14068.1"/>
    <property type="molecule type" value="Genomic_DNA"/>
</dbReference>
<sequence length="144" mass="15009">MAVTRTRTHTHARSRRLVLLVVVAALAAAGAGLAFGALAAPATPRTPHSSTAPVSHDDGGSGRRLWSVFKHLWTSVGMAEESPHVGRTEPPPDVRAAARNADGRRTPTVVSVYAAQGRDGSAGGGPRAHTAYFGSRLNEAADQR</sequence>
<evidence type="ECO:0000256" key="1">
    <source>
        <dbReference type="SAM" id="MobiDB-lite"/>
    </source>
</evidence>
<accession>A0ABZ1TFD0</accession>
<keyword evidence="2" id="KW-0732">Signal</keyword>
<organism evidence="3 4">
    <name type="scientific">Streptomyces virginiae</name>
    <name type="common">Streptomyces cinnamonensis</name>
    <dbReference type="NCBI Taxonomy" id="1961"/>
    <lineage>
        <taxon>Bacteria</taxon>
        <taxon>Bacillati</taxon>
        <taxon>Actinomycetota</taxon>
        <taxon>Actinomycetes</taxon>
        <taxon>Kitasatosporales</taxon>
        <taxon>Streptomycetaceae</taxon>
        <taxon>Streptomyces</taxon>
    </lineage>
</organism>
<feature type="region of interest" description="Disordered" evidence="1">
    <location>
        <begin position="80"/>
        <end position="144"/>
    </location>
</feature>
<feature type="compositionally biased region" description="Basic and acidic residues" evidence="1">
    <location>
        <begin position="81"/>
        <end position="92"/>
    </location>
</feature>
<dbReference type="RefSeq" id="WP_328962889.1">
    <property type="nucleotide sequence ID" value="NZ_CP108090.1"/>
</dbReference>
<feature type="chain" id="PRO_5045663523" evidence="2">
    <location>
        <begin position="40"/>
        <end position="144"/>
    </location>
</feature>
<evidence type="ECO:0000256" key="2">
    <source>
        <dbReference type="SAM" id="SignalP"/>
    </source>
</evidence>
<name>A0ABZ1TFD0_STRVG</name>
<protein>
    <submittedName>
        <fullName evidence="3">Uncharacterized protein</fullName>
    </submittedName>
</protein>
<evidence type="ECO:0000313" key="3">
    <source>
        <dbReference type="EMBL" id="WUQ14068.1"/>
    </source>
</evidence>
<dbReference type="Proteomes" id="UP001432039">
    <property type="component" value="Chromosome"/>
</dbReference>
<reference evidence="3" key="1">
    <citation type="submission" date="2022-10" db="EMBL/GenBank/DDBJ databases">
        <title>The complete genomes of actinobacterial strains from the NBC collection.</title>
        <authorList>
            <person name="Joergensen T.S."/>
            <person name="Alvarez Arevalo M."/>
            <person name="Sterndorff E.B."/>
            <person name="Faurdal D."/>
            <person name="Vuksanovic O."/>
            <person name="Mourched A.-S."/>
            <person name="Charusanti P."/>
            <person name="Shaw S."/>
            <person name="Blin K."/>
            <person name="Weber T."/>
        </authorList>
    </citation>
    <scope>NUCLEOTIDE SEQUENCE</scope>
    <source>
        <strain evidence="3">NBC_00248</strain>
    </source>
</reference>
<keyword evidence="4" id="KW-1185">Reference proteome</keyword>
<dbReference type="InterPro" id="IPR006311">
    <property type="entry name" value="TAT_signal"/>
</dbReference>
<feature type="signal peptide" evidence="2">
    <location>
        <begin position="1"/>
        <end position="39"/>
    </location>
</feature>